<feature type="region of interest" description="Disordered" evidence="1">
    <location>
        <begin position="87"/>
        <end position="109"/>
    </location>
</feature>
<evidence type="ECO:0000313" key="3">
    <source>
        <dbReference type="Proteomes" id="UP001235547"/>
    </source>
</evidence>
<keyword evidence="3" id="KW-1185">Reference proteome</keyword>
<evidence type="ECO:0000256" key="1">
    <source>
        <dbReference type="SAM" id="MobiDB-lite"/>
    </source>
</evidence>
<proteinExistence type="predicted"/>
<evidence type="ECO:0000313" key="2">
    <source>
        <dbReference type="EMBL" id="WEX83133.1"/>
    </source>
</evidence>
<gene>
    <name evidence="2" type="ORF">PYH38_005493</name>
</gene>
<name>A0ABY8CWW2_9HYPH</name>
<feature type="compositionally biased region" description="Basic residues" evidence="1">
    <location>
        <begin position="89"/>
        <end position="107"/>
    </location>
</feature>
<reference evidence="2 3" key="1">
    <citation type="submission" date="2023-03" db="EMBL/GenBank/DDBJ databases">
        <authorList>
            <person name="Kaur S."/>
            <person name="Espinosa-Saiz D."/>
            <person name="Velazquez E."/>
            <person name="Menendez E."/>
            <person name="diCenzo G.C."/>
        </authorList>
    </citation>
    <scope>NUCLEOTIDE SEQUENCE [LARGE SCALE GENOMIC DNA]</scope>
    <source>
        <strain evidence="2 3">LMG 27395</strain>
    </source>
</reference>
<sequence>MRAVVRALFVMDRNTFQSIAVGKACNETARALHERRQCRKLQDPLVARRFYQNFAEAFAKADLPVFLGGACDDRVARVEIADAVGGGRAGKHRQQHYNRSLPHHHRSAASSCLRDRRPMLQCKILQRSASLSDAQRSLSHFELLHGLRSS</sequence>
<organism evidence="2 3">
    <name type="scientific">Sinorhizobium numidicum</name>
    <dbReference type="NCBI Taxonomy" id="680248"/>
    <lineage>
        <taxon>Bacteria</taxon>
        <taxon>Pseudomonadati</taxon>
        <taxon>Pseudomonadota</taxon>
        <taxon>Alphaproteobacteria</taxon>
        <taxon>Hyphomicrobiales</taxon>
        <taxon>Rhizobiaceae</taxon>
        <taxon>Sinorhizobium/Ensifer group</taxon>
        <taxon>Sinorhizobium</taxon>
    </lineage>
</organism>
<accession>A0ABY8CWW2</accession>
<dbReference type="EMBL" id="CP120371">
    <property type="protein sequence ID" value="WEX83133.1"/>
    <property type="molecule type" value="Genomic_DNA"/>
</dbReference>
<dbReference type="Proteomes" id="UP001235547">
    <property type="component" value="Chromosome 1"/>
</dbReference>
<protein>
    <submittedName>
        <fullName evidence="2">Uncharacterized protein</fullName>
    </submittedName>
</protein>